<dbReference type="InterPro" id="IPR041657">
    <property type="entry name" value="HTH_17"/>
</dbReference>
<dbReference type="Proteomes" id="UP000185639">
    <property type="component" value="Unassembled WGS sequence"/>
</dbReference>
<proteinExistence type="predicted"/>
<evidence type="ECO:0000259" key="1">
    <source>
        <dbReference type="Pfam" id="PF12728"/>
    </source>
</evidence>
<accession>A0A1N7L7C1</accession>
<protein>
    <submittedName>
        <fullName evidence="2">Helix-turn-helix domain-containing protein</fullName>
    </submittedName>
</protein>
<feature type="domain" description="Helix-turn-helix" evidence="1">
    <location>
        <begin position="6"/>
        <end position="52"/>
    </location>
</feature>
<organism evidence="2 3">
    <name type="scientific">Thalassolituus maritimus</name>
    <dbReference type="NCBI Taxonomy" id="484498"/>
    <lineage>
        <taxon>Bacteria</taxon>
        <taxon>Pseudomonadati</taxon>
        <taxon>Pseudomonadota</taxon>
        <taxon>Gammaproteobacteria</taxon>
        <taxon>Oceanospirillales</taxon>
        <taxon>Oceanospirillaceae</taxon>
        <taxon>Thalassolituus</taxon>
    </lineage>
</organism>
<reference evidence="3" key="1">
    <citation type="submission" date="2017-01" db="EMBL/GenBank/DDBJ databases">
        <authorList>
            <person name="Varghese N."/>
            <person name="Submissions S."/>
        </authorList>
    </citation>
    <scope>NUCLEOTIDE SEQUENCE [LARGE SCALE GENOMIC DNA]</scope>
    <source>
        <strain evidence="3">DSM 24913</strain>
    </source>
</reference>
<dbReference type="RefSeq" id="WP_076514826.1">
    <property type="nucleotide sequence ID" value="NZ_FTOH01000003.1"/>
</dbReference>
<dbReference type="AlphaFoldDB" id="A0A1N7L7C1"/>
<dbReference type="STRING" id="484498.SAMN05421686_103330"/>
<dbReference type="EMBL" id="FTOH01000003">
    <property type="protein sequence ID" value="SIS69706.1"/>
    <property type="molecule type" value="Genomic_DNA"/>
</dbReference>
<dbReference type="InterPro" id="IPR009061">
    <property type="entry name" value="DNA-bd_dom_put_sf"/>
</dbReference>
<dbReference type="Pfam" id="PF12728">
    <property type="entry name" value="HTH_17"/>
    <property type="match status" value="1"/>
</dbReference>
<evidence type="ECO:0000313" key="2">
    <source>
        <dbReference type="EMBL" id="SIS69706.1"/>
    </source>
</evidence>
<dbReference type="Gene3D" id="1.10.1660.10">
    <property type="match status" value="1"/>
</dbReference>
<gene>
    <name evidence="2" type="ORF">SAMN05421686_103330</name>
</gene>
<sequence length="59" mass="6894">MSDQQLMTIEEVAKYLEIKTVTVKRYAREGLLDSSGGSEPMLFEKNKVERFKDIQSRLR</sequence>
<keyword evidence="3" id="KW-1185">Reference proteome</keyword>
<dbReference type="OrthoDB" id="6121555at2"/>
<evidence type="ECO:0000313" key="3">
    <source>
        <dbReference type="Proteomes" id="UP000185639"/>
    </source>
</evidence>
<name>A0A1N7L7C1_9GAMM</name>
<dbReference type="SUPFAM" id="SSF46955">
    <property type="entry name" value="Putative DNA-binding domain"/>
    <property type="match status" value="1"/>
</dbReference>